<keyword evidence="5" id="KW-1185">Reference proteome</keyword>
<dbReference type="PANTHER" id="PTHR31301">
    <property type="entry name" value="LOB DOMAIN-CONTAINING PROTEIN 4-RELATED"/>
    <property type="match status" value="1"/>
</dbReference>
<comment type="similarity">
    <text evidence="1">Belongs to the LOB domain-containing protein family.</text>
</comment>
<evidence type="ECO:0000313" key="5">
    <source>
        <dbReference type="Proteomes" id="UP000734854"/>
    </source>
</evidence>
<organism evidence="4 5">
    <name type="scientific">Zingiber officinale</name>
    <name type="common">Ginger</name>
    <name type="synonym">Amomum zingiber</name>
    <dbReference type="NCBI Taxonomy" id="94328"/>
    <lineage>
        <taxon>Eukaryota</taxon>
        <taxon>Viridiplantae</taxon>
        <taxon>Streptophyta</taxon>
        <taxon>Embryophyta</taxon>
        <taxon>Tracheophyta</taxon>
        <taxon>Spermatophyta</taxon>
        <taxon>Magnoliopsida</taxon>
        <taxon>Liliopsida</taxon>
        <taxon>Zingiberales</taxon>
        <taxon>Zingiberaceae</taxon>
        <taxon>Zingiber</taxon>
    </lineage>
</organism>
<evidence type="ECO:0000256" key="2">
    <source>
        <dbReference type="SAM" id="MobiDB-lite"/>
    </source>
</evidence>
<comment type="caution">
    <text evidence="4">The sequence shown here is derived from an EMBL/GenBank/DDBJ whole genome shotgun (WGS) entry which is preliminary data.</text>
</comment>
<name>A0A8J5L7P9_ZINOF</name>
<sequence>MPSRWLSRCQASSYVLCANFHDPATGHVRYGFVTVRGLLVVDGHGPPPPGLATRHRLKPVYFVHAFAKILESRSDVSEQPFHWRTPLAIRRSHRALLHVALPPSARFLRSNFAKEQSHSNCFLPFLRRRRRRGFRYYILAMISASSSSSTTDAPRNHKSTTAARPNQNNNAAAALVVPSPSVLSPSQSSSSSVSSHRPSSSSSGGGGGSGGASQACAVCKFQRRRCRPECLLAPFFPAKDAAKFQNAHRLFGVSNIQKIVRPLDPLQRAVAMETIIYESDMRAADPVSGCLGVVHQLQCQIRHDFAELEFVLNKLNACRAAAASQQQRQVPAAIALQAAGVIADQDELNGIFASSAMIHHPQQADHDQFSNNYFCYDDDDKEQSVLVPNSGINAANYNDDVINEHQKYLTLQPFPNHQGVVEGDAIIDNQAAALIADDDNELALPDGGGVFGSMRMRCGLQVDQLRGGQNPVEYVQVQGQEHDLKGAASLFTLTNYNNT</sequence>
<dbReference type="Proteomes" id="UP000734854">
    <property type="component" value="Unassembled WGS sequence"/>
</dbReference>
<dbReference type="AlphaFoldDB" id="A0A8J5L7P9"/>
<feature type="region of interest" description="Disordered" evidence="2">
    <location>
        <begin position="147"/>
        <end position="211"/>
    </location>
</feature>
<evidence type="ECO:0000313" key="4">
    <source>
        <dbReference type="EMBL" id="KAG6509003.1"/>
    </source>
</evidence>
<dbReference type="PROSITE" id="PS50891">
    <property type="entry name" value="LOB"/>
    <property type="match status" value="1"/>
</dbReference>
<evidence type="ECO:0000259" key="3">
    <source>
        <dbReference type="PROSITE" id="PS50891"/>
    </source>
</evidence>
<dbReference type="InterPro" id="IPR004883">
    <property type="entry name" value="LOB"/>
</dbReference>
<evidence type="ECO:0000256" key="1">
    <source>
        <dbReference type="ARBA" id="ARBA00005474"/>
    </source>
</evidence>
<feature type="domain" description="LOB" evidence="3">
    <location>
        <begin position="214"/>
        <end position="315"/>
    </location>
</feature>
<feature type="compositionally biased region" description="Low complexity" evidence="2">
    <location>
        <begin position="162"/>
        <end position="202"/>
    </location>
</feature>
<dbReference type="PANTHER" id="PTHR31301:SF186">
    <property type="entry name" value="OS09G0364100 PROTEIN"/>
    <property type="match status" value="1"/>
</dbReference>
<dbReference type="Pfam" id="PF03195">
    <property type="entry name" value="LOB"/>
    <property type="match status" value="1"/>
</dbReference>
<reference evidence="4 5" key="1">
    <citation type="submission" date="2020-08" db="EMBL/GenBank/DDBJ databases">
        <title>Plant Genome Project.</title>
        <authorList>
            <person name="Zhang R.-G."/>
        </authorList>
    </citation>
    <scope>NUCLEOTIDE SEQUENCE [LARGE SCALE GENOMIC DNA]</scope>
    <source>
        <tissue evidence="4">Rhizome</tissue>
    </source>
</reference>
<gene>
    <name evidence="4" type="ORF">ZIOFF_034386</name>
</gene>
<proteinExistence type="inferred from homology"/>
<protein>
    <recommendedName>
        <fullName evidence="3">LOB domain-containing protein</fullName>
    </recommendedName>
</protein>
<dbReference type="EMBL" id="JACMSC010000009">
    <property type="protein sequence ID" value="KAG6509003.1"/>
    <property type="molecule type" value="Genomic_DNA"/>
</dbReference>
<accession>A0A8J5L7P9</accession>